<dbReference type="EMBL" id="CAJOBB010001130">
    <property type="protein sequence ID" value="CAF3813471.1"/>
    <property type="molecule type" value="Genomic_DNA"/>
</dbReference>
<name>A0A818VQ10_9BILA</name>
<sequence length="216" mass="25308">MIKFEFLSNKTLLECFEYLNGIDIYYAFSGLNNRFNHLIRNIPLHVNFQNVKSEVFNQFCTQMLLYPSIKDQIVSLNLSDIIGTRGQAQEFLSMFQLNEFSHLRSLTLVEIVSIDGEVMKSMFEFLSNLQHLVIRNCYFNEDIQTVIMQLTVSMLCYNSMFSDKTIPITHLTVSESCDLETLYDFFRGIPPLLKYLKIERLSDDDYNGFNHIRLSE</sequence>
<dbReference type="AlphaFoldDB" id="A0A818VQ10"/>
<organism evidence="3 5">
    <name type="scientific">Adineta steineri</name>
    <dbReference type="NCBI Taxonomy" id="433720"/>
    <lineage>
        <taxon>Eukaryota</taxon>
        <taxon>Metazoa</taxon>
        <taxon>Spiralia</taxon>
        <taxon>Gnathifera</taxon>
        <taxon>Rotifera</taxon>
        <taxon>Eurotatoria</taxon>
        <taxon>Bdelloidea</taxon>
        <taxon>Adinetida</taxon>
        <taxon>Adinetidae</taxon>
        <taxon>Adineta</taxon>
    </lineage>
</organism>
<evidence type="ECO:0008006" key="6">
    <source>
        <dbReference type="Google" id="ProtNLM"/>
    </source>
</evidence>
<evidence type="ECO:0000313" key="4">
    <source>
        <dbReference type="EMBL" id="CAF3813471.1"/>
    </source>
</evidence>
<dbReference type="EMBL" id="CAJNOE010000120">
    <property type="protein sequence ID" value="CAF0941643.1"/>
    <property type="molecule type" value="Genomic_DNA"/>
</dbReference>
<protein>
    <recommendedName>
        <fullName evidence="6">F-box domain-containing protein</fullName>
    </recommendedName>
</protein>
<evidence type="ECO:0000313" key="5">
    <source>
        <dbReference type="Proteomes" id="UP000663844"/>
    </source>
</evidence>
<dbReference type="Proteomes" id="UP000663860">
    <property type="component" value="Unassembled WGS sequence"/>
</dbReference>
<evidence type="ECO:0000313" key="3">
    <source>
        <dbReference type="EMBL" id="CAF3714334.1"/>
    </source>
</evidence>
<dbReference type="EMBL" id="CAJOAZ010000793">
    <property type="protein sequence ID" value="CAF3714334.1"/>
    <property type="molecule type" value="Genomic_DNA"/>
</dbReference>
<gene>
    <name evidence="2" type="ORF">IZO911_LOCUS14472</name>
    <name evidence="1" type="ORF">JYZ213_LOCUS5213</name>
    <name evidence="4" type="ORF">KXQ929_LOCUS17766</name>
    <name evidence="3" type="ORF">OXD698_LOCUS13188</name>
</gene>
<accession>A0A818VQ10</accession>
<dbReference type="InterPro" id="IPR032675">
    <property type="entry name" value="LRR_dom_sf"/>
</dbReference>
<dbReference type="Proteomes" id="UP000663845">
    <property type="component" value="Unassembled WGS sequence"/>
</dbReference>
<proteinExistence type="predicted"/>
<evidence type="ECO:0000313" key="1">
    <source>
        <dbReference type="EMBL" id="CAF0800187.1"/>
    </source>
</evidence>
<dbReference type="EMBL" id="CAJNOG010000030">
    <property type="protein sequence ID" value="CAF0800187.1"/>
    <property type="molecule type" value="Genomic_DNA"/>
</dbReference>
<dbReference type="Gene3D" id="3.80.10.10">
    <property type="entry name" value="Ribonuclease Inhibitor"/>
    <property type="match status" value="1"/>
</dbReference>
<comment type="caution">
    <text evidence="3">The sequence shown here is derived from an EMBL/GenBank/DDBJ whole genome shotgun (WGS) entry which is preliminary data.</text>
</comment>
<dbReference type="SUPFAM" id="SSF52047">
    <property type="entry name" value="RNI-like"/>
    <property type="match status" value="1"/>
</dbReference>
<dbReference type="Proteomes" id="UP000663868">
    <property type="component" value="Unassembled WGS sequence"/>
</dbReference>
<evidence type="ECO:0000313" key="2">
    <source>
        <dbReference type="EMBL" id="CAF0941643.1"/>
    </source>
</evidence>
<dbReference type="Proteomes" id="UP000663844">
    <property type="component" value="Unassembled WGS sequence"/>
</dbReference>
<reference evidence="3" key="1">
    <citation type="submission" date="2021-02" db="EMBL/GenBank/DDBJ databases">
        <authorList>
            <person name="Nowell W R."/>
        </authorList>
    </citation>
    <scope>NUCLEOTIDE SEQUENCE</scope>
</reference>